<proteinExistence type="predicted"/>
<dbReference type="Pfam" id="PF03009">
    <property type="entry name" value="GDPD"/>
    <property type="match status" value="1"/>
</dbReference>
<dbReference type="InterPro" id="IPR030395">
    <property type="entry name" value="GP_PDE_dom"/>
</dbReference>
<protein>
    <recommendedName>
        <fullName evidence="1">GP-PDE domain-containing protein</fullName>
    </recommendedName>
</protein>
<feature type="domain" description="GP-PDE" evidence="1">
    <location>
        <begin position="46"/>
        <end position="272"/>
    </location>
</feature>
<evidence type="ECO:0000313" key="2">
    <source>
        <dbReference type="EMBL" id="SVD15069.1"/>
    </source>
</evidence>
<dbReference type="PROSITE" id="PS51704">
    <property type="entry name" value="GP_PDE"/>
    <property type="match status" value="1"/>
</dbReference>
<dbReference type="PANTHER" id="PTHR46211:SF1">
    <property type="entry name" value="GLYCEROPHOSPHODIESTER PHOSPHODIESTERASE, CYTOPLASMIC"/>
    <property type="match status" value="1"/>
</dbReference>
<dbReference type="GO" id="GO:0006629">
    <property type="term" value="P:lipid metabolic process"/>
    <property type="evidence" value="ECO:0007669"/>
    <property type="project" value="InterPro"/>
</dbReference>
<dbReference type="InterPro" id="IPR017946">
    <property type="entry name" value="PLC-like_Pdiesterase_TIM-brl"/>
</dbReference>
<dbReference type="PANTHER" id="PTHR46211">
    <property type="entry name" value="GLYCEROPHOSPHORYL DIESTER PHOSPHODIESTERASE"/>
    <property type="match status" value="1"/>
</dbReference>
<dbReference type="EMBL" id="UINC01132633">
    <property type="protein sequence ID" value="SVD15069.1"/>
    <property type="molecule type" value="Genomic_DNA"/>
</dbReference>
<dbReference type="AlphaFoldDB" id="A0A382SYS5"/>
<accession>A0A382SYS5</accession>
<sequence>MTSKKKRTIKLFVCFWAVLIFLNCTSCYGMAKCPVRMGSIFIPDHFSVIARRGSVTKFPENTLPAFQEALNVDGANSLEADLSLTRDRKVILWHDWDPNSPMARIRQEKGEPVEKFKPSAPYLGESGWRKKVSELTLAEFTDHYGYVDKVTHAKANVKIPEFHDLMDWATQQDKLKLVLLKLKVPADESHLAPVMLEEIRKIIGGISPALRFQFILLTPHKEVLNQVRNRFDEFLFSYDREIPPVEIINYHAFTTVPRAMAFKNSFASIGIH</sequence>
<feature type="non-terminal residue" evidence="2">
    <location>
        <position position="272"/>
    </location>
</feature>
<name>A0A382SYS5_9ZZZZ</name>
<dbReference type="SUPFAM" id="SSF51695">
    <property type="entry name" value="PLC-like phosphodiesterases"/>
    <property type="match status" value="1"/>
</dbReference>
<gene>
    <name evidence="2" type="ORF">METZ01_LOCUS367923</name>
</gene>
<dbReference type="GO" id="GO:0008081">
    <property type="term" value="F:phosphoric diester hydrolase activity"/>
    <property type="evidence" value="ECO:0007669"/>
    <property type="project" value="InterPro"/>
</dbReference>
<evidence type="ECO:0000259" key="1">
    <source>
        <dbReference type="PROSITE" id="PS51704"/>
    </source>
</evidence>
<organism evidence="2">
    <name type="scientific">marine metagenome</name>
    <dbReference type="NCBI Taxonomy" id="408172"/>
    <lineage>
        <taxon>unclassified sequences</taxon>
        <taxon>metagenomes</taxon>
        <taxon>ecological metagenomes</taxon>
    </lineage>
</organism>
<reference evidence="2" key="1">
    <citation type="submission" date="2018-05" db="EMBL/GenBank/DDBJ databases">
        <authorList>
            <person name="Lanie J.A."/>
            <person name="Ng W.-L."/>
            <person name="Kazmierczak K.M."/>
            <person name="Andrzejewski T.M."/>
            <person name="Davidsen T.M."/>
            <person name="Wayne K.J."/>
            <person name="Tettelin H."/>
            <person name="Glass J.I."/>
            <person name="Rusch D."/>
            <person name="Podicherti R."/>
            <person name="Tsui H.-C.T."/>
            <person name="Winkler M.E."/>
        </authorList>
    </citation>
    <scope>NUCLEOTIDE SEQUENCE</scope>
</reference>
<dbReference type="Gene3D" id="3.20.20.190">
    <property type="entry name" value="Phosphatidylinositol (PI) phosphodiesterase"/>
    <property type="match status" value="1"/>
</dbReference>